<reference evidence="2 3" key="1">
    <citation type="submission" date="2019-08" db="EMBL/GenBank/DDBJ databases">
        <title>Selenomonas sp. mPRGC5 and Selenomonas sp. mPRGC8 isolated from ruminal fluid of dairy goat (Capra hircus).</title>
        <authorList>
            <person name="Poothong S."/>
            <person name="Nuengjamnong C."/>
            <person name="Tanasupawat S."/>
        </authorList>
    </citation>
    <scope>NUCLEOTIDE SEQUENCE [LARGE SCALE GENOMIC DNA]</scope>
    <source>
        <strain evidence="3">mPRGC5</strain>
    </source>
</reference>
<keyword evidence="1" id="KW-1133">Transmembrane helix</keyword>
<dbReference type="OrthoDB" id="1665458at2"/>
<organism evidence="2 3">
    <name type="scientific">Selenomonas ruminis</name>
    <dbReference type="NCBI Taxonomy" id="2593411"/>
    <lineage>
        <taxon>Bacteria</taxon>
        <taxon>Bacillati</taxon>
        <taxon>Bacillota</taxon>
        <taxon>Negativicutes</taxon>
        <taxon>Selenomonadales</taxon>
        <taxon>Selenomonadaceae</taxon>
        <taxon>Selenomonas</taxon>
    </lineage>
</organism>
<gene>
    <name evidence="2" type="ORF">FZ040_12310</name>
</gene>
<accession>A0A5D6VVH8</accession>
<keyword evidence="1" id="KW-0472">Membrane</keyword>
<dbReference type="AlphaFoldDB" id="A0A5D6VVH8"/>
<proteinExistence type="predicted"/>
<name>A0A5D6VVH8_9FIRM</name>
<comment type="caution">
    <text evidence="2">The sequence shown here is derived from an EMBL/GenBank/DDBJ whole genome shotgun (WGS) entry which is preliminary data.</text>
</comment>
<feature type="transmembrane region" description="Helical" evidence="1">
    <location>
        <begin position="53"/>
        <end position="70"/>
    </location>
</feature>
<sequence length="176" mass="20562">MRNIRLFLGNPPIPVIKLWKNALAQSTEGIFLLYLITSIIVESVRHNGLTYSWIEVFLIVITMGTIRRYYIRHKRIYLMVFYNMTHRLERYMSTPAYFDNQNIQELARQAIQARNEGHLPGFTAYLSSITYSRLEQLSQKIVDAAGNKARYWDTFILVCIVSYAIVTIGIMVKDFI</sequence>
<dbReference type="EMBL" id="VTOY01000016">
    <property type="protein sequence ID" value="TYZ20223.1"/>
    <property type="molecule type" value="Genomic_DNA"/>
</dbReference>
<evidence type="ECO:0000313" key="2">
    <source>
        <dbReference type="EMBL" id="TYZ20223.1"/>
    </source>
</evidence>
<keyword evidence="3" id="KW-1185">Reference proteome</keyword>
<protein>
    <submittedName>
        <fullName evidence="2">Uncharacterized protein</fullName>
    </submittedName>
</protein>
<keyword evidence="1" id="KW-0812">Transmembrane</keyword>
<feature type="transmembrane region" description="Helical" evidence="1">
    <location>
        <begin position="21"/>
        <end position="41"/>
    </location>
</feature>
<evidence type="ECO:0000256" key="1">
    <source>
        <dbReference type="SAM" id="Phobius"/>
    </source>
</evidence>
<feature type="transmembrane region" description="Helical" evidence="1">
    <location>
        <begin position="154"/>
        <end position="172"/>
    </location>
</feature>
<evidence type="ECO:0000313" key="3">
    <source>
        <dbReference type="Proteomes" id="UP000323646"/>
    </source>
</evidence>
<dbReference type="Proteomes" id="UP000323646">
    <property type="component" value="Unassembled WGS sequence"/>
</dbReference>